<dbReference type="CDD" id="cd06222">
    <property type="entry name" value="RNase_H_like"/>
    <property type="match status" value="1"/>
</dbReference>
<dbReference type="Gene3D" id="3.30.420.10">
    <property type="entry name" value="Ribonuclease H-like superfamily/Ribonuclease H"/>
    <property type="match status" value="1"/>
</dbReference>
<dbReference type="PANTHER" id="PTHR47074:SF61">
    <property type="entry name" value="RNASE H TYPE-1 DOMAIN-CONTAINING PROTEIN"/>
    <property type="match status" value="1"/>
</dbReference>
<dbReference type="Pfam" id="PF13456">
    <property type="entry name" value="RVT_3"/>
    <property type="match status" value="1"/>
</dbReference>
<evidence type="ECO:0000313" key="2">
    <source>
        <dbReference type="EMBL" id="KAK9020224.1"/>
    </source>
</evidence>
<protein>
    <recommendedName>
        <fullName evidence="1">RNase H type-1 domain-containing protein</fullName>
    </recommendedName>
</protein>
<dbReference type="InterPro" id="IPR044730">
    <property type="entry name" value="RNase_H-like_dom_plant"/>
</dbReference>
<proteinExistence type="predicted"/>
<dbReference type="SUPFAM" id="SSF53098">
    <property type="entry name" value="Ribonuclease H-like"/>
    <property type="match status" value="1"/>
</dbReference>
<dbReference type="InterPro" id="IPR036397">
    <property type="entry name" value="RNaseH_sf"/>
</dbReference>
<dbReference type="InterPro" id="IPR052929">
    <property type="entry name" value="RNase_H-like_EbsB-rel"/>
</dbReference>
<evidence type="ECO:0000259" key="1">
    <source>
        <dbReference type="Pfam" id="PF13456"/>
    </source>
</evidence>
<sequence length="231" mass="25871">MSASSSLHLSKFFSELLAITLPVKSSAETIEHAIRDCEFVQHILHAQGVHYNVPIGELSWKEWMVQIFSTLGILHRKVLMVTYWAVWYTRNQESFSMKFISGIICRDSDGCVLAACSTPHWFVADPFQAEALACLVVVKFARDLGFTWVIVECDSLTVIVKCQSELIDVSLISLVIANIKDASKVFESINFGFVHREANTVAHTLAQEGKSYNSLILDGDARNVLRFPCLV</sequence>
<organism evidence="2 3">
    <name type="scientific">Hibiscus sabdariffa</name>
    <name type="common">roselle</name>
    <dbReference type="NCBI Taxonomy" id="183260"/>
    <lineage>
        <taxon>Eukaryota</taxon>
        <taxon>Viridiplantae</taxon>
        <taxon>Streptophyta</taxon>
        <taxon>Embryophyta</taxon>
        <taxon>Tracheophyta</taxon>
        <taxon>Spermatophyta</taxon>
        <taxon>Magnoliopsida</taxon>
        <taxon>eudicotyledons</taxon>
        <taxon>Gunneridae</taxon>
        <taxon>Pentapetalae</taxon>
        <taxon>rosids</taxon>
        <taxon>malvids</taxon>
        <taxon>Malvales</taxon>
        <taxon>Malvaceae</taxon>
        <taxon>Malvoideae</taxon>
        <taxon>Hibiscus</taxon>
    </lineage>
</organism>
<keyword evidence="3" id="KW-1185">Reference proteome</keyword>
<comment type="caution">
    <text evidence="2">The sequence shown here is derived from an EMBL/GenBank/DDBJ whole genome shotgun (WGS) entry which is preliminary data.</text>
</comment>
<feature type="domain" description="RNase H type-1" evidence="1">
    <location>
        <begin position="101"/>
        <end position="208"/>
    </location>
</feature>
<dbReference type="InterPro" id="IPR002156">
    <property type="entry name" value="RNaseH_domain"/>
</dbReference>
<dbReference type="PANTHER" id="PTHR47074">
    <property type="entry name" value="BNAC02G40300D PROTEIN"/>
    <property type="match status" value="1"/>
</dbReference>
<dbReference type="InterPro" id="IPR012337">
    <property type="entry name" value="RNaseH-like_sf"/>
</dbReference>
<evidence type="ECO:0000313" key="3">
    <source>
        <dbReference type="Proteomes" id="UP001396334"/>
    </source>
</evidence>
<reference evidence="2 3" key="1">
    <citation type="journal article" date="2024" name="G3 (Bethesda)">
        <title>Genome assembly of Hibiscus sabdariffa L. provides insights into metabolisms of medicinal natural products.</title>
        <authorList>
            <person name="Kim T."/>
        </authorList>
    </citation>
    <scope>NUCLEOTIDE SEQUENCE [LARGE SCALE GENOMIC DNA]</scope>
    <source>
        <strain evidence="2">TK-2024</strain>
        <tissue evidence="2">Old leaves</tissue>
    </source>
</reference>
<dbReference type="Proteomes" id="UP001396334">
    <property type="component" value="Unassembled WGS sequence"/>
</dbReference>
<accession>A0ABR2S5J4</accession>
<gene>
    <name evidence="2" type="ORF">V6N11_054714</name>
</gene>
<name>A0ABR2S5J4_9ROSI</name>
<dbReference type="EMBL" id="JBBPBN010000017">
    <property type="protein sequence ID" value="KAK9020224.1"/>
    <property type="molecule type" value="Genomic_DNA"/>
</dbReference>